<evidence type="ECO:0000313" key="2">
    <source>
        <dbReference type="Proteomes" id="UP000070544"/>
    </source>
</evidence>
<name>A0A139ATI5_GONPJ</name>
<dbReference type="PANTHER" id="PTHR34129">
    <property type="entry name" value="BLR1139 PROTEIN"/>
    <property type="match status" value="1"/>
</dbReference>
<sequence>MATPTFLYKILTVAEHAALGDPNSVFKGTWLDQRDGFVHLSTANQVANTLRLFFPLEKHQKVFILQLKFADSPQLASLVKFEAPAGPDHQGGPLPPGDFPHVYQTATEGLILGRDLAATIEVAHTSSGDGWDLPQLQL</sequence>
<dbReference type="Pfam" id="PF06108">
    <property type="entry name" value="DUF952"/>
    <property type="match status" value="1"/>
</dbReference>
<dbReference type="Gene3D" id="3.20.170.20">
    <property type="entry name" value="Protein of unknown function DUF952"/>
    <property type="match status" value="1"/>
</dbReference>
<dbReference type="EMBL" id="KQ965736">
    <property type="protein sequence ID" value="KXS20004.1"/>
    <property type="molecule type" value="Genomic_DNA"/>
</dbReference>
<proteinExistence type="predicted"/>
<dbReference type="STRING" id="1344416.A0A139ATI5"/>
<protein>
    <recommendedName>
        <fullName evidence="3">DUF952-domain-containing protein</fullName>
    </recommendedName>
</protein>
<accession>A0A139ATI5</accession>
<dbReference type="OrthoDB" id="3335358at2759"/>
<reference evidence="1 2" key="1">
    <citation type="journal article" date="2015" name="Genome Biol. Evol.">
        <title>Phylogenomic analyses indicate that early fungi evolved digesting cell walls of algal ancestors of land plants.</title>
        <authorList>
            <person name="Chang Y."/>
            <person name="Wang S."/>
            <person name="Sekimoto S."/>
            <person name="Aerts A.L."/>
            <person name="Choi C."/>
            <person name="Clum A."/>
            <person name="LaButti K.M."/>
            <person name="Lindquist E.A."/>
            <person name="Yee Ngan C."/>
            <person name="Ohm R.A."/>
            <person name="Salamov A.A."/>
            <person name="Grigoriev I.V."/>
            <person name="Spatafora J.W."/>
            <person name="Berbee M.L."/>
        </authorList>
    </citation>
    <scope>NUCLEOTIDE SEQUENCE [LARGE SCALE GENOMIC DNA]</scope>
    <source>
        <strain evidence="1 2">JEL478</strain>
    </source>
</reference>
<dbReference type="InterPro" id="IPR009297">
    <property type="entry name" value="DUF952"/>
</dbReference>
<dbReference type="Proteomes" id="UP000070544">
    <property type="component" value="Unassembled WGS sequence"/>
</dbReference>
<organism evidence="1 2">
    <name type="scientific">Gonapodya prolifera (strain JEL478)</name>
    <name type="common">Monoblepharis prolifera</name>
    <dbReference type="NCBI Taxonomy" id="1344416"/>
    <lineage>
        <taxon>Eukaryota</taxon>
        <taxon>Fungi</taxon>
        <taxon>Fungi incertae sedis</taxon>
        <taxon>Chytridiomycota</taxon>
        <taxon>Chytridiomycota incertae sedis</taxon>
        <taxon>Monoblepharidomycetes</taxon>
        <taxon>Monoblepharidales</taxon>
        <taxon>Gonapodyaceae</taxon>
        <taxon>Gonapodya</taxon>
    </lineage>
</organism>
<dbReference type="AlphaFoldDB" id="A0A139ATI5"/>
<evidence type="ECO:0000313" key="1">
    <source>
        <dbReference type="EMBL" id="KXS20004.1"/>
    </source>
</evidence>
<evidence type="ECO:0008006" key="3">
    <source>
        <dbReference type="Google" id="ProtNLM"/>
    </source>
</evidence>
<keyword evidence="2" id="KW-1185">Reference proteome</keyword>
<dbReference type="PANTHER" id="PTHR34129:SF1">
    <property type="entry name" value="DUF952 DOMAIN-CONTAINING PROTEIN"/>
    <property type="match status" value="1"/>
</dbReference>
<dbReference type="SUPFAM" id="SSF56399">
    <property type="entry name" value="ADP-ribosylation"/>
    <property type="match status" value="1"/>
</dbReference>
<gene>
    <name evidence="1" type="ORF">M427DRAFT_28363</name>
</gene>